<evidence type="ECO:0000259" key="7">
    <source>
        <dbReference type="Pfam" id="PF01490"/>
    </source>
</evidence>
<dbReference type="PANTHER" id="PTHR22950:SF668">
    <property type="entry name" value="AMINO ACID TRANSPORTER (EUROFUNG)"/>
    <property type="match status" value="1"/>
</dbReference>
<sequence length="413" mass="44260">MGQTEILEMKQAPKSTTRPASGVMIAETISLGVLALPQALAALGFVPGILLILVLGIIATYTGYLIGQFKIAYPLMQSFADCGELIAGPIGREVIVFAQVLILVFIMAAHVLSFAIALNAMTGHATCTVVFSAVGLIMSFLLSLLSLPRTLKNVSYFSIFSCLSVVIAVLVAMIGIAIQKPDMGHILAVRPNTPLIKGLGPVMNIILAYAGHVAFFTFASELKDSRDFPKALAFIQILAVSFYLIIASVIYYYAGPLVASPALGSGSPLVRKIAFGITLPTIIIVGVINKSVICKYIYFRVWSGTNVVHQNSFRTWAIAGAVPNFNLLLGLIAALFCSWFSYGLPPVLWLYQNKGRWFETKSKVALTILNIGTFLLGAAICVMGMWPSGWELARGAAGKPFSCAGNWRPSVGT</sequence>
<feature type="transmembrane region" description="Helical" evidence="6">
    <location>
        <begin position="157"/>
        <end position="178"/>
    </location>
</feature>
<feature type="transmembrane region" description="Helical" evidence="6">
    <location>
        <begin position="45"/>
        <end position="66"/>
    </location>
</feature>
<keyword evidence="3 6" id="KW-0812">Transmembrane</keyword>
<evidence type="ECO:0000256" key="3">
    <source>
        <dbReference type="ARBA" id="ARBA00022692"/>
    </source>
</evidence>
<feature type="transmembrane region" description="Helical" evidence="6">
    <location>
        <begin position="273"/>
        <end position="298"/>
    </location>
</feature>
<feature type="transmembrane region" description="Helical" evidence="6">
    <location>
        <begin position="94"/>
        <end position="117"/>
    </location>
</feature>
<comment type="similarity">
    <text evidence="2">Belongs to the amino acid/polyamine transporter 2 family.</text>
</comment>
<evidence type="ECO:0000313" key="8">
    <source>
        <dbReference type="EMBL" id="KAF2677247.1"/>
    </source>
</evidence>
<proteinExistence type="inferred from homology"/>
<dbReference type="PANTHER" id="PTHR22950">
    <property type="entry name" value="AMINO ACID TRANSPORTER"/>
    <property type="match status" value="1"/>
</dbReference>
<feature type="transmembrane region" description="Helical" evidence="6">
    <location>
        <begin position="198"/>
        <end position="219"/>
    </location>
</feature>
<dbReference type="Pfam" id="PF01490">
    <property type="entry name" value="Aa_trans"/>
    <property type="match status" value="2"/>
</dbReference>
<evidence type="ECO:0000313" key="9">
    <source>
        <dbReference type="Proteomes" id="UP000799291"/>
    </source>
</evidence>
<comment type="subcellular location">
    <subcellularLocation>
        <location evidence="1">Membrane</location>
        <topology evidence="1">Multi-pass membrane protein</topology>
    </subcellularLocation>
</comment>
<evidence type="ECO:0000256" key="5">
    <source>
        <dbReference type="ARBA" id="ARBA00023136"/>
    </source>
</evidence>
<protein>
    <submittedName>
        <fullName evidence="8">Putative amino acid transporter</fullName>
    </submittedName>
</protein>
<feature type="transmembrane region" description="Helical" evidence="6">
    <location>
        <begin position="123"/>
        <end position="145"/>
    </location>
</feature>
<feature type="transmembrane region" description="Helical" evidence="6">
    <location>
        <begin position="231"/>
        <end position="253"/>
    </location>
</feature>
<keyword evidence="5 6" id="KW-0472">Membrane</keyword>
<keyword evidence="4 6" id="KW-1133">Transmembrane helix</keyword>
<gene>
    <name evidence="8" type="ORF">K458DRAFT_491980</name>
</gene>
<evidence type="ECO:0000256" key="1">
    <source>
        <dbReference type="ARBA" id="ARBA00004141"/>
    </source>
</evidence>
<dbReference type="EMBL" id="MU005624">
    <property type="protein sequence ID" value="KAF2677247.1"/>
    <property type="molecule type" value="Genomic_DNA"/>
</dbReference>
<dbReference type="Proteomes" id="UP000799291">
    <property type="component" value="Unassembled WGS sequence"/>
</dbReference>
<evidence type="ECO:0000256" key="2">
    <source>
        <dbReference type="ARBA" id="ARBA00008066"/>
    </source>
</evidence>
<dbReference type="GO" id="GO:0015179">
    <property type="term" value="F:L-amino acid transmembrane transporter activity"/>
    <property type="evidence" value="ECO:0007669"/>
    <property type="project" value="TreeGrafter"/>
</dbReference>
<keyword evidence="9" id="KW-1185">Reference proteome</keyword>
<evidence type="ECO:0000256" key="6">
    <source>
        <dbReference type="SAM" id="Phobius"/>
    </source>
</evidence>
<feature type="transmembrane region" description="Helical" evidence="6">
    <location>
        <begin position="318"/>
        <end position="344"/>
    </location>
</feature>
<reference evidence="8" key="1">
    <citation type="journal article" date="2020" name="Stud. Mycol.">
        <title>101 Dothideomycetes genomes: a test case for predicting lifestyles and emergence of pathogens.</title>
        <authorList>
            <person name="Haridas S."/>
            <person name="Albert R."/>
            <person name="Binder M."/>
            <person name="Bloem J."/>
            <person name="Labutti K."/>
            <person name="Salamov A."/>
            <person name="Andreopoulos B."/>
            <person name="Baker S."/>
            <person name="Barry K."/>
            <person name="Bills G."/>
            <person name="Bluhm B."/>
            <person name="Cannon C."/>
            <person name="Castanera R."/>
            <person name="Culley D."/>
            <person name="Daum C."/>
            <person name="Ezra D."/>
            <person name="Gonzalez J."/>
            <person name="Henrissat B."/>
            <person name="Kuo A."/>
            <person name="Liang C."/>
            <person name="Lipzen A."/>
            <person name="Lutzoni F."/>
            <person name="Magnuson J."/>
            <person name="Mondo S."/>
            <person name="Nolan M."/>
            <person name="Ohm R."/>
            <person name="Pangilinan J."/>
            <person name="Park H.-J."/>
            <person name="Ramirez L."/>
            <person name="Alfaro M."/>
            <person name="Sun H."/>
            <person name="Tritt A."/>
            <person name="Yoshinaga Y."/>
            <person name="Zwiers L.-H."/>
            <person name="Turgeon B."/>
            <person name="Goodwin S."/>
            <person name="Spatafora J."/>
            <person name="Crous P."/>
            <person name="Grigoriev I."/>
        </authorList>
    </citation>
    <scope>NUCLEOTIDE SEQUENCE</scope>
    <source>
        <strain evidence="8">CBS 122367</strain>
    </source>
</reference>
<accession>A0A6G1IG89</accession>
<dbReference type="InterPro" id="IPR013057">
    <property type="entry name" value="AA_transpt_TM"/>
</dbReference>
<feature type="transmembrane region" description="Helical" evidence="6">
    <location>
        <begin position="364"/>
        <end position="386"/>
    </location>
</feature>
<feature type="transmembrane region" description="Helical" evidence="6">
    <location>
        <begin position="20"/>
        <end position="39"/>
    </location>
</feature>
<organism evidence="8 9">
    <name type="scientific">Lentithecium fluviatile CBS 122367</name>
    <dbReference type="NCBI Taxonomy" id="1168545"/>
    <lineage>
        <taxon>Eukaryota</taxon>
        <taxon>Fungi</taxon>
        <taxon>Dikarya</taxon>
        <taxon>Ascomycota</taxon>
        <taxon>Pezizomycotina</taxon>
        <taxon>Dothideomycetes</taxon>
        <taxon>Pleosporomycetidae</taxon>
        <taxon>Pleosporales</taxon>
        <taxon>Massarineae</taxon>
        <taxon>Lentitheciaceae</taxon>
        <taxon>Lentithecium</taxon>
    </lineage>
</organism>
<feature type="domain" description="Amino acid transporter transmembrane" evidence="7">
    <location>
        <begin position="14"/>
        <end position="303"/>
    </location>
</feature>
<name>A0A6G1IG89_9PLEO</name>
<dbReference type="AlphaFoldDB" id="A0A6G1IG89"/>
<dbReference type="GO" id="GO:0016020">
    <property type="term" value="C:membrane"/>
    <property type="evidence" value="ECO:0007669"/>
    <property type="project" value="UniProtKB-SubCell"/>
</dbReference>
<feature type="domain" description="Amino acid transporter transmembrane" evidence="7">
    <location>
        <begin position="315"/>
        <end position="386"/>
    </location>
</feature>
<evidence type="ECO:0000256" key="4">
    <source>
        <dbReference type="ARBA" id="ARBA00022989"/>
    </source>
</evidence>
<dbReference type="OrthoDB" id="294730at2759"/>